<feature type="compositionally biased region" description="Low complexity" evidence="1">
    <location>
        <begin position="41"/>
        <end position="56"/>
    </location>
</feature>
<dbReference type="AlphaFoldDB" id="A0A6C0HWU7"/>
<organism evidence="2">
    <name type="scientific">viral metagenome</name>
    <dbReference type="NCBI Taxonomy" id="1070528"/>
    <lineage>
        <taxon>unclassified sequences</taxon>
        <taxon>metagenomes</taxon>
        <taxon>organismal metagenomes</taxon>
    </lineage>
</organism>
<dbReference type="EMBL" id="MN740029">
    <property type="protein sequence ID" value="QHT84962.1"/>
    <property type="molecule type" value="Genomic_DNA"/>
</dbReference>
<feature type="compositionally biased region" description="Basic residues" evidence="1">
    <location>
        <begin position="60"/>
        <end position="92"/>
    </location>
</feature>
<name>A0A6C0HWU7_9ZZZZ</name>
<sequence>MTAWTDFVKKTYDAGHAKDSNYKLKDAMRDASKTYKKQKSAAAPAAVEATADAAVPADKKSRKSRKSRKSKKKKCTLVCKGGKRKKSRRARK</sequence>
<accession>A0A6C0HWU7</accession>
<proteinExistence type="predicted"/>
<feature type="region of interest" description="Disordered" evidence="1">
    <location>
        <begin position="35"/>
        <end position="92"/>
    </location>
</feature>
<evidence type="ECO:0000313" key="2">
    <source>
        <dbReference type="EMBL" id="QHT84962.1"/>
    </source>
</evidence>
<reference evidence="2" key="1">
    <citation type="journal article" date="2020" name="Nature">
        <title>Giant virus diversity and host interactions through global metagenomics.</title>
        <authorList>
            <person name="Schulz F."/>
            <person name="Roux S."/>
            <person name="Paez-Espino D."/>
            <person name="Jungbluth S."/>
            <person name="Walsh D.A."/>
            <person name="Denef V.J."/>
            <person name="McMahon K.D."/>
            <person name="Konstantinidis K.T."/>
            <person name="Eloe-Fadrosh E.A."/>
            <person name="Kyrpides N.C."/>
            <person name="Woyke T."/>
        </authorList>
    </citation>
    <scope>NUCLEOTIDE SEQUENCE</scope>
    <source>
        <strain evidence="2">GVMAG-M-3300023184-178</strain>
    </source>
</reference>
<protein>
    <submittedName>
        <fullName evidence="2">Uncharacterized protein</fullName>
    </submittedName>
</protein>
<evidence type="ECO:0000256" key="1">
    <source>
        <dbReference type="SAM" id="MobiDB-lite"/>
    </source>
</evidence>